<dbReference type="PANTHER" id="PTHR23227">
    <property type="entry name" value="BUCENTAUR RELATED"/>
    <property type="match status" value="1"/>
</dbReference>
<dbReference type="SUPFAM" id="SSF56219">
    <property type="entry name" value="DNase I-like"/>
    <property type="match status" value="1"/>
</dbReference>
<dbReference type="InterPro" id="IPR027124">
    <property type="entry name" value="Swc5/CFDP1/2"/>
</dbReference>
<evidence type="ECO:0000313" key="1">
    <source>
        <dbReference type="EMBL" id="KYO21405.1"/>
    </source>
</evidence>
<reference evidence="1 2" key="1">
    <citation type="journal article" date="2012" name="Genome Biol.">
        <title>Sequencing three crocodilian genomes to illuminate the evolution of archosaurs and amniotes.</title>
        <authorList>
            <person name="St John J.A."/>
            <person name="Braun E.L."/>
            <person name="Isberg S.R."/>
            <person name="Miles L.G."/>
            <person name="Chong A.Y."/>
            <person name="Gongora J."/>
            <person name="Dalzell P."/>
            <person name="Moran C."/>
            <person name="Bed'hom B."/>
            <person name="Abzhanov A."/>
            <person name="Burgess S.C."/>
            <person name="Cooksey A.M."/>
            <person name="Castoe T.A."/>
            <person name="Crawford N.G."/>
            <person name="Densmore L.D."/>
            <person name="Drew J.C."/>
            <person name="Edwards S.V."/>
            <person name="Faircloth B.C."/>
            <person name="Fujita M.K."/>
            <person name="Greenwold M.J."/>
            <person name="Hoffmann F.G."/>
            <person name="Howard J.M."/>
            <person name="Iguchi T."/>
            <person name="Janes D.E."/>
            <person name="Khan S.Y."/>
            <person name="Kohno S."/>
            <person name="de Koning A.J."/>
            <person name="Lance S.L."/>
            <person name="McCarthy F.M."/>
            <person name="McCormack J.E."/>
            <person name="Merchant M.E."/>
            <person name="Peterson D.G."/>
            <person name="Pollock D.D."/>
            <person name="Pourmand N."/>
            <person name="Raney B.J."/>
            <person name="Roessler K.A."/>
            <person name="Sanford J.R."/>
            <person name="Sawyer R.H."/>
            <person name="Schmidt C.J."/>
            <person name="Triplett E.W."/>
            <person name="Tuberville T.D."/>
            <person name="Venegas-Anaya M."/>
            <person name="Howard J.T."/>
            <person name="Jarvis E.D."/>
            <person name="Guillette L.J.Jr."/>
            <person name="Glenn T.C."/>
            <person name="Green R.E."/>
            <person name="Ray D.A."/>
        </authorList>
    </citation>
    <scope>NUCLEOTIDE SEQUENCE [LARGE SCALE GENOMIC DNA]</scope>
    <source>
        <strain evidence="1">KSC_2009_1</strain>
    </source>
</reference>
<dbReference type="PANTHER" id="PTHR23227:SF85">
    <property type="entry name" value="CRANIOFACIAL DEVELOPMENT PROTEIN 2"/>
    <property type="match status" value="1"/>
</dbReference>
<gene>
    <name evidence="1" type="ORF">Y1Q_0001621</name>
</gene>
<evidence type="ECO:0000313" key="2">
    <source>
        <dbReference type="Proteomes" id="UP000050525"/>
    </source>
</evidence>
<protein>
    <recommendedName>
        <fullName evidence="3">Endonuclease/exonuclease/phosphatase domain-containing protein</fullName>
    </recommendedName>
</protein>
<dbReference type="InterPro" id="IPR036691">
    <property type="entry name" value="Endo/exonu/phosph_ase_sf"/>
</dbReference>
<evidence type="ECO:0008006" key="3">
    <source>
        <dbReference type="Google" id="ProtNLM"/>
    </source>
</evidence>
<dbReference type="STRING" id="8496.A0A151MA59"/>
<dbReference type="Gene3D" id="3.60.10.10">
    <property type="entry name" value="Endonuclease/exonuclease/phosphatase"/>
    <property type="match status" value="1"/>
</dbReference>
<proteinExistence type="predicted"/>
<dbReference type="Proteomes" id="UP000050525">
    <property type="component" value="Unassembled WGS sequence"/>
</dbReference>
<dbReference type="EMBL" id="AKHW03006295">
    <property type="protein sequence ID" value="KYO21405.1"/>
    <property type="molecule type" value="Genomic_DNA"/>
</dbReference>
<organism evidence="1 2">
    <name type="scientific">Alligator mississippiensis</name>
    <name type="common">American alligator</name>
    <dbReference type="NCBI Taxonomy" id="8496"/>
    <lineage>
        <taxon>Eukaryota</taxon>
        <taxon>Metazoa</taxon>
        <taxon>Chordata</taxon>
        <taxon>Craniata</taxon>
        <taxon>Vertebrata</taxon>
        <taxon>Euteleostomi</taxon>
        <taxon>Archelosauria</taxon>
        <taxon>Archosauria</taxon>
        <taxon>Crocodylia</taxon>
        <taxon>Alligatoridae</taxon>
        <taxon>Alligatorinae</taxon>
        <taxon>Alligator</taxon>
    </lineage>
</organism>
<dbReference type="AlphaFoldDB" id="A0A151MA59"/>
<sequence length="190" mass="21919">MTHTLEHRANLSSKRAAGALQVNYIPQICKIKMQVIQVLFPKYHCCKHFFHLTGKKSVFDMPLCWVEQEPVPVIQEFPYTREMLHSDLLTRGHLHTRRAVKSYSYIEPSDEEKDNFYQQLKELIGRIPWKKPILVLGDVNAKVGSKAEIWPWILGRHGIGRMNDNGQRVLELCASQSLSVTNTFFASNIT</sequence>
<accession>A0A151MA59</accession>
<name>A0A151MA59_ALLMI</name>
<keyword evidence="2" id="KW-1185">Reference proteome</keyword>
<comment type="caution">
    <text evidence="1">The sequence shown here is derived from an EMBL/GenBank/DDBJ whole genome shotgun (WGS) entry which is preliminary data.</text>
</comment>